<evidence type="ECO:0000313" key="6">
    <source>
        <dbReference type="EMBL" id="MBU9725910.1"/>
    </source>
</evidence>
<sequence>MKKMPLYKQIQEDIKQQIAFGSLTPGDRLPSEMDYSRKYFVSQITAKNALNGLVDEGYLIRIQGKGTFVANNPTKTTSPSLSAQPCFQAAQKGLVGLLMPAMVTKVSQKLLNYIEKFVSAESYQLLFHITRESITDEAFSIHSMRAEGVKGLIIFPAIDEMYNEAILRLSLEKFPLVLVDRSLKSIPVSSVTSDNYTGVYAATSHLIKAGHKNISIISPKVTNSAVEERISGYENFLLEHNILINKSNWCILDFDINETAYAFDYIKNFYAGHPEISAAICINAEMAQTTYYALKSIGKRIPEDLELISFDQPYVPGVSYIVQNEEAIARRAVDLLLSKIEGNPDNAQIKVATEFIDISKADSGDVPYHMLYVLNQGPFST</sequence>
<dbReference type="InterPro" id="IPR000524">
    <property type="entry name" value="Tscrpt_reg_HTH_GntR"/>
</dbReference>
<dbReference type="SUPFAM" id="SSF46785">
    <property type="entry name" value="Winged helix' DNA-binding domain"/>
    <property type="match status" value="1"/>
</dbReference>
<dbReference type="CDD" id="cd07377">
    <property type="entry name" value="WHTH_GntR"/>
    <property type="match status" value="1"/>
</dbReference>
<evidence type="ECO:0000313" key="7">
    <source>
        <dbReference type="Proteomes" id="UP001314681"/>
    </source>
</evidence>
<evidence type="ECO:0000259" key="5">
    <source>
        <dbReference type="PROSITE" id="PS50949"/>
    </source>
</evidence>
<reference evidence="6 7" key="1">
    <citation type="submission" date="2021-06" db="EMBL/GenBank/DDBJ databases">
        <title>Description of novel taxa of the family Lachnospiraceae.</title>
        <authorList>
            <person name="Chaplin A.V."/>
            <person name="Sokolova S.R."/>
            <person name="Pikina A.P."/>
            <person name="Korzhanova M."/>
            <person name="Belova V."/>
            <person name="Korostin D."/>
            <person name="Efimov B.A."/>
        </authorList>
    </citation>
    <scope>NUCLEOTIDE SEQUENCE [LARGE SCALE GENOMIC DNA]</scope>
    <source>
        <strain evidence="6 7">ASD4241</strain>
    </source>
</reference>
<evidence type="ECO:0000256" key="2">
    <source>
        <dbReference type="ARBA" id="ARBA00023015"/>
    </source>
</evidence>
<dbReference type="CDD" id="cd06267">
    <property type="entry name" value="PBP1_LacI_sugar_binding-like"/>
    <property type="match status" value="1"/>
</dbReference>
<dbReference type="Pfam" id="PF00532">
    <property type="entry name" value="Peripla_BP_1"/>
    <property type="match status" value="1"/>
</dbReference>
<organism evidence="6 7">
    <name type="scientific">Diplocloster modestus</name>
    <dbReference type="NCBI Taxonomy" id="2850322"/>
    <lineage>
        <taxon>Bacteria</taxon>
        <taxon>Bacillati</taxon>
        <taxon>Bacillota</taxon>
        <taxon>Clostridia</taxon>
        <taxon>Lachnospirales</taxon>
        <taxon>Lachnospiraceae</taxon>
        <taxon>Diplocloster</taxon>
    </lineage>
</organism>
<accession>A0ABS6K5Y2</accession>
<dbReference type="Gene3D" id="3.40.50.2300">
    <property type="match status" value="2"/>
</dbReference>
<comment type="caution">
    <text evidence="6">The sequence shown here is derived from an EMBL/GenBank/DDBJ whole genome shotgun (WGS) entry which is preliminary data.</text>
</comment>
<dbReference type="PANTHER" id="PTHR30146">
    <property type="entry name" value="LACI-RELATED TRANSCRIPTIONAL REPRESSOR"/>
    <property type="match status" value="1"/>
</dbReference>
<keyword evidence="7" id="KW-1185">Reference proteome</keyword>
<dbReference type="SUPFAM" id="SSF53822">
    <property type="entry name" value="Periplasmic binding protein-like I"/>
    <property type="match status" value="1"/>
</dbReference>
<dbReference type="Proteomes" id="UP001314681">
    <property type="component" value="Unassembled WGS sequence"/>
</dbReference>
<gene>
    <name evidence="6" type="ORF">KTH90_07770</name>
</gene>
<evidence type="ECO:0000256" key="3">
    <source>
        <dbReference type="ARBA" id="ARBA00023125"/>
    </source>
</evidence>
<dbReference type="Pfam" id="PF00392">
    <property type="entry name" value="GntR"/>
    <property type="match status" value="1"/>
</dbReference>
<dbReference type="SMART" id="SM00345">
    <property type="entry name" value="HTH_GNTR"/>
    <property type="match status" value="1"/>
</dbReference>
<keyword evidence="3" id="KW-0238">DNA-binding</keyword>
<evidence type="ECO:0000256" key="4">
    <source>
        <dbReference type="ARBA" id="ARBA00023163"/>
    </source>
</evidence>
<protein>
    <submittedName>
        <fullName evidence="6">GntR family transcriptional regulator</fullName>
    </submittedName>
</protein>
<proteinExistence type="predicted"/>
<keyword evidence="4" id="KW-0804">Transcription</keyword>
<dbReference type="InterPro" id="IPR036390">
    <property type="entry name" value="WH_DNA-bd_sf"/>
</dbReference>
<dbReference type="PANTHER" id="PTHR30146:SF95">
    <property type="entry name" value="RIBOSE OPERON REPRESSOR"/>
    <property type="match status" value="1"/>
</dbReference>
<dbReference type="InterPro" id="IPR036388">
    <property type="entry name" value="WH-like_DNA-bd_sf"/>
</dbReference>
<dbReference type="InterPro" id="IPR001761">
    <property type="entry name" value="Peripla_BP/Lac1_sug-bd_dom"/>
</dbReference>
<dbReference type="RefSeq" id="WP_238726587.1">
    <property type="nucleotide sequence ID" value="NZ_JAHQCX010000004.1"/>
</dbReference>
<dbReference type="EMBL" id="JAHQCX010000004">
    <property type="protein sequence ID" value="MBU9725910.1"/>
    <property type="molecule type" value="Genomic_DNA"/>
</dbReference>
<dbReference type="Gene3D" id="1.10.10.10">
    <property type="entry name" value="Winged helix-like DNA-binding domain superfamily/Winged helix DNA-binding domain"/>
    <property type="match status" value="1"/>
</dbReference>
<dbReference type="InterPro" id="IPR028082">
    <property type="entry name" value="Peripla_BP_I"/>
</dbReference>
<feature type="domain" description="HTH gntR-type" evidence="5">
    <location>
        <begin position="4"/>
        <end position="72"/>
    </location>
</feature>
<keyword evidence="1" id="KW-0678">Repressor</keyword>
<name>A0ABS6K5Y2_9FIRM</name>
<evidence type="ECO:0000256" key="1">
    <source>
        <dbReference type="ARBA" id="ARBA00022491"/>
    </source>
</evidence>
<keyword evidence="2" id="KW-0805">Transcription regulation</keyword>
<dbReference type="PROSITE" id="PS50949">
    <property type="entry name" value="HTH_GNTR"/>
    <property type="match status" value="1"/>
</dbReference>